<protein>
    <submittedName>
        <fullName evidence="2">Uncharacterized protein</fullName>
    </submittedName>
</protein>
<accession>A0ABN9X3Y0</accession>
<dbReference type="EMBL" id="CAUYUJ010019838">
    <property type="protein sequence ID" value="CAK0894036.1"/>
    <property type="molecule type" value="Genomic_DNA"/>
</dbReference>
<keyword evidence="3" id="KW-1185">Reference proteome</keyword>
<reference evidence="2" key="1">
    <citation type="submission" date="2023-10" db="EMBL/GenBank/DDBJ databases">
        <authorList>
            <person name="Chen Y."/>
            <person name="Shah S."/>
            <person name="Dougan E. K."/>
            <person name="Thang M."/>
            <person name="Chan C."/>
        </authorList>
    </citation>
    <scope>NUCLEOTIDE SEQUENCE [LARGE SCALE GENOMIC DNA]</scope>
</reference>
<feature type="region of interest" description="Disordered" evidence="1">
    <location>
        <begin position="55"/>
        <end position="120"/>
    </location>
</feature>
<name>A0ABN9X3Y0_9DINO</name>
<feature type="region of interest" description="Disordered" evidence="1">
    <location>
        <begin position="165"/>
        <end position="188"/>
    </location>
</feature>
<gene>
    <name evidence="2" type="ORF">PCOR1329_LOCUS73188</name>
</gene>
<comment type="caution">
    <text evidence="2">The sequence shown here is derived from an EMBL/GenBank/DDBJ whole genome shotgun (WGS) entry which is preliminary data.</text>
</comment>
<dbReference type="Proteomes" id="UP001189429">
    <property type="component" value="Unassembled WGS sequence"/>
</dbReference>
<feature type="compositionally biased region" description="Low complexity" evidence="1">
    <location>
        <begin position="79"/>
        <end position="101"/>
    </location>
</feature>
<evidence type="ECO:0000313" key="3">
    <source>
        <dbReference type="Proteomes" id="UP001189429"/>
    </source>
</evidence>
<proteinExistence type="predicted"/>
<sequence>MFWRCQLAPPPLQARTPRGCARGAGAWCMQIVGEDPAQRDGSAAVRARWHAWHSLPGDPADGGGGPAAARAGRARSPRARGPPLARCPVATEAGTAAARSALHGRAPRPRLGPAPAPGSRGPVAVRELLLGPCLGRQFRGHASTPGAPWPCGAMSLQDCARLSARSENLAEPLQRTRRNKKRKIEEMP</sequence>
<evidence type="ECO:0000256" key="1">
    <source>
        <dbReference type="SAM" id="MobiDB-lite"/>
    </source>
</evidence>
<organism evidence="2 3">
    <name type="scientific">Prorocentrum cordatum</name>
    <dbReference type="NCBI Taxonomy" id="2364126"/>
    <lineage>
        <taxon>Eukaryota</taxon>
        <taxon>Sar</taxon>
        <taxon>Alveolata</taxon>
        <taxon>Dinophyceae</taxon>
        <taxon>Prorocentrales</taxon>
        <taxon>Prorocentraceae</taxon>
        <taxon>Prorocentrum</taxon>
    </lineage>
</organism>
<evidence type="ECO:0000313" key="2">
    <source>
        <dbReference type="EMBL" id="CAK0894036.1"/>
    </source>
</evidence>